<feature type="domain" description="Aldehyde dehydrogenase" evidence="4">
    <location>
        <begin position="7"/>
        <end position="125"/>
    </location>
</feature>
<evidence type="ECO:0000313" key="5">
    <source>
        <dbReference type="EMBL" id="CRL24750.1"/>
    </source>
</evidence>
<protein>
    <recommendedName>
        <fullName evidence="2">aldehyde dehydrogenase (NAD(+))</fullName>
        <ecNumber evidence="2">1.2.1.3</ecNumber>
    </recommendedName>
</protein>
<proteinExistence type="inferred from homology"/>
<dbReference type="Proteomes" id="UP000053732">
    <property type="component" value="Unassembled WGS sequence"/>
</dbReference>
<dbReference type="EC" id="1.2.1.3" evidence="2"/>
<dbReference type="SUPFAM" id="SSF53720">
    <property type="entry name" value="ALDH-like"/>
    <property type="match status" value="1"/>
</dbReference>
<dbReference type="STRING" id="1429867.A0A0G4PEJ8"/>
<sequence length="131" mass="14363">MSLGAETIDQDNGFFVRPMVFLETQEDAKVMKEEIFGPVVNINTFVDEDEVAEKANDTEFGLYTAVYTKDINRAMRIVTKLESGTVGVNCTSPTTAHDLPFGGYKSSGLGREGWNVSLNNFLGTKFHSGKG</sequence>
<dbReference type="PANTHER" id="PTHR11699">
    <property type="entry name" value="ALDEHYDE DEHYDROGENASE-RELATED"/>
    <property type="match status" value="1"/>
</dbReference>
<dbReference type="InterPro" id="IPR015590">
    <property type="entry name" value="Aldehyde_DH_dom"/>
</dbReference>
<name>A0A0G4PEJ8_PENC3</name>
<dbReference type="Gene3D" id="3.40.605.10">
    <property type="entry name" value="Aldehyde Dehydrogenase, Chain A, domain 1"/>
    <property type="match status" value="1"/>
</dbReference>
<dbReference type="InterPro" id="IPR016161">
    <property type="entry name" value="Ald_DH/histidinol_DH"/>
</dbReference>
<comment type="similarity">
    <text evidence="1">Belongs to the aldehyde dehydrogenase family.</text>
</comment>
<dbReference type="InterPro" id="IPR016163">
    <property type="entry name" value="Ald_DH_C"/>
</dbReference>
<evidence type="ECO:0000256" key="1">
    <source>
        <dbReference type="ARBA" id="ARBA00009986"/>
    </source>
</evidence>
<dbReference type="Gene3D" id="3.40.309.10">
    <property type="entry name" value="Aldehyde Dehydrogenase, Chain A, domain 2"/>
    <property type="match status" value="1"/>
</dbReference>
<reference evidence="5 6" key="1">
    <citation type="journal article" date="2014" name="Nat. Commun.">
        <title>Multiple recent horizontal transfers of a large genomic region in cheese making fungi.</title>
        <authorList>
            <person name="Cheeseman K."/>
            <person name="Ropars J."/>
            <person name="Renault P."/>
            <person name="Dupont J."/>
            <person name="Gouzy J."/>
            <person name="Branca A."/>
            <person name="Abraham A.L."/>
            <person name="Ceppi M."/>
            <person name="Conseiller E."/>
            <person name="Debuchy R."/>
            <person name="Malagnac F."/>
            <person name="Goarin A."/>
            <person name="Silar P."/>
            <person name="Lacoste S."/>
            <person name="Sallet E."/>
            <person name="Bensimon A."/>
            <person name="Giraud T."/>
            <person name="Brygoo Y."/>
        </authorList>
    </citation>
    <scope>NUCLEOTIDE SEQUENCE [LARGE SCALE GENOMIC DNA]</scope>
    <source>
        <strain evidence="6">FM 013</strain>
    </source>
</reference>
<dbReference type="EMBL" id="HG793145">
    <property type="protein sequence ID" value="CRL24750.1"/>
    <property type="molecule type" value="Genomic_DNA"/>
</dbReference>
<dbReference type="GO" id="GO:0004029">
    <property type="term" value="F:aldehyde dehydrogenase (NAD+) activity"/>
    <property type="evidence" value="ECO:0007669"/>
    <property type="project" value="UniProtKB-EC"/>
</dbReference>
<dbReference type="AlphaFoldDB" id="A0A0G4PEJ8"/>
<comment type="catalytic activity">
    <reaction evidence="3">
        <text>an aldehyde + NAD(+) + H2O = a carboxylate + NADH + 2 H(+)</text>
        <dbReference type="Rhea" id="RHEA:16185"/>
        <dbReference type="ChEBI" id="CHEBI:15377"/>
        <dbReference type="ChEBI" id="CHEBI:15378"/>
        <dbReference type="ChEBI" id="CHEBI:17478"/>
        <dbReference type="ChEBI" id="CHEBI:29067"/>
        <dbReference type="ChEBI" id="CHEBI:57540"/>
        <dbReference type="ChEBI" id="CHEBI:57945"/>
        <dbReference type="EC" id="1.2.1.3"/>
    </reaction>
</comment>
<keyword evidence="6" id="KW-1185">Reference proteome</keyword>
<evidence type="ECO:0000259" key="4">
    <source>
        <dbReference type="Pfam" id="PF00171"/>
    </source>
</evidence>
<evidence type="ECO:0000256" key="3">
    <source>
        <dbReference type="ARBA" id="ARBA00049194"/>
    </source>
</evidence>
<evidence type="ECO:0000313" key="6">
    <source>
        <dbReference type="Proteomes" id="UP000053732"/>
    </source>
</evidence>
<dbReference type="Pfam" id="PF00171">
    <property type="entry name" value="Aldedh"/>
    <property type="match status" value="1"/>
</dbReference>
<dbReference type="InterPro" id="IPR016162">
    <property type="entry name" value="Ald_DH_N"/>
</dbReference>
<gene>
    <name evidence="5" type="ORF">PCAMFM013_S012g000360</name>
</gene>
<evidence type="ECO:0000256" key="2">
    <source>
        <dbReference type="ARBA" id="ARBA00024226"/>
    </source>
</evidence>
<accession>A0A0G4PEJ8</accession>
<organism evidence="5 6">
    <name type="scientific">Penicillium camemberti (strain FM 013)</name>
    <dbReference type="NCBI Taxonomy" id="1429867"/>
    <lineage>
        <taxon>Eukaryota</taxon>
        <taxon>Fungi</taxon>
        <taxon>Dikarya</taxon>
        <taxon>Ascomycota</taxon>
        <taxon>Pezizomycotina</taxon>
        <taxon>Eurotiomycetes</taxon>
        <taxon>Eurotiomycetidae</taxon>
        <taxon>Eurotiales</taxon>
        <taxon>Aspergillaceae</taxon>
        <taxon>Penicillium</taxon>
    </lineage>
</organism>